<evidence type="ECO:0000313" key="1">
    <source>
        <dbReference type="EMBL" id="RZC50803.1"/>
    </source>
</evidence>
<keyword evidence="2" id="KW-1185">Reference proteome</keyword>
<dbReference type="Gramene" id="RZC50803">
    <property type="protein sequence ID" value="RZC50803"/>
    <property type="gene ID" value="C5167_019230"/>
</dbReference>
<name>A0A4Y7IPK2_PAPSO</name>
<proteinExistence type="predicted"/>
<accession>A0A4Y7IPK2</accession>
<dbReference type="Proteomes" id="UP000316621">
    <property type="component" value="Chromosome 2"/>
</dbReference>
<reference evidence="1 2" key="1">
    <citation type="journal article" date="2018" name="Science">
        <title>The opium poppy genome and morphinan production.</title>
        <authorList>
            <person name="Guo L."/>
            <person name="Winzer T."/>
            <person name="Yang X."/>
            <person name="Li Y."/>
            <person name="Ning Z."/>
            <person name="He Z."/>
            <person name="Teodor R."/>
            <person name="Lu Y."/>
            <person name="Bowser T.A."/>
            <person name="Graham I.A."/>
            <person name="Ye K."/>
        </authorList>
    </citation>
    <scope>NUCLEOTIDE SEQUENCE [LARGE SCALE GENOMIC DNA]</scope>
    <source>
        <strain evidence="2">cv. HN1</strain>
        <tissue evidence="1">Leaves</tissue>
    </source>
</reference>
<sequence length="109" mass="11919">MKAAEMIGKTMLKKRRRSLLFEKGDEIQVMQEMVAGAKSGITNENQTERSGIDGLIGFPGLRLGSNQKSFGDIFTGAVSATFSNTVSAVLNAFKDYFKMLFSSNKDRGV</sequence>
<dbReference type="EMBL" id="CM010716">
    <property type="protein sequence ID" value="RZC50803.1"/>
    <property type="molecule type" value="Genomic_DNA"/>
</dbReference>
<dbReference type="AlphaFoldDB" id="A0A4Y7IPK2"/>
<organism evidence="1 2">
    <name type="scientific">Papaver somniferum</name>
    <name type="common">Opium poppy</name>
    <dbReference type="NCBI Taxonomy" id="3469"/>
    <lineage>
        <taxon>Eukaryota</taxon>
        <taxon>Viridiplantae</taxon>
        <taxon>Streptophyta</taxon>
        <taxon>Embryophyta</taxon>
        <taxon>Tracheophyta</taxon>
        <taxon>Spermatophyta</taxon>
        <taxon>Magnoliopsida</taxon>
        <taxon>Ranunculales</taxon>
        <taxon>Papaveraceae</taxon>
        <taxon>Papaveroideae</taxon>
        <taxon>Papaver</taxon>
    </lineage>
</organism>
<protein>
    <submittedName>
        <fullName evidence="1">Uncharacterized protein</fullName>
    </submittedName>
</protein>
<evidence type="ECO:0000313" key="2">
    <source>
        <dbReference type="Proteomes" id="UP000316621"/>
    </source>
</evidence>
<gene>
    <name evidence="1" type="ORF">C5167_019230</name>
</gene>